<dbReference type="PANTHER" id="PTHR42982">
    <property type="entry name" value="SEC-INDEPENDENT PROTEIN TRANSLOCASE PROTEIN TATA"/>
    <property type="match status" value="1"/>
</dbReference>
<keyword evidence="2 9" id="KW-0813">Transport</keyword>
<keyword evidence="4 9" id="KW-0812">Transmembrane</keyword>
<accession>L0KCM2</accession>
<evidence type="ECO:0000256" key="3">
    <source>
        <dbReference type="ARBA" id="ARBA00022475"/>
    </source>
</evidence>
<evidence type="ECO:0000313" key="10">
    <source>
        <dbReference type="EMBL" id="AGB43062.1"/>
    </source>
</evidence>
<evidence type="ECO:0000256" key="5">
    <source>
        <dbReference type="ARBA" id="ARBA00022927"/>
    </source>
</evidence>
<evidence type="ECO:0000256" key="9">
    <source>
        <dbReference type="HAMAP-Rule" id="MF_00236"/>
    </source>
</evidence>
<gene>
    <name evidence="9" type="primary">tatA</name>
    <name evidence="10" type="ordered locus">Mesau_00573</name>
</gene>
<evidence type="ECO:0000256" key="2">
    <source>
        <dbReference type="ARBA" id="ARBA00022448"/>
    </source>
</evidence>
<comment type="subcellular location">
    <subcellularLocation>
        <location evidence="9">Cell inner membrane</location>
        <topology evidence="9">Single-pass membrane protein</topology>
    </subcellularLocation>
    <subcellularLocation>
        <location evidence="1">Cell membrane</location>
        <topology evidence="1">Single-pass membrane protein</topology>
    </subcellularLocation>
</comment>
<keyword evidence="3 9" id="KW-1003">Cell membrane</keyword>
<keyword evidence="9" id="KW-0997">Cell inner membrane</keyword>
<dbReference type="Gene3D" id="1.20.5.3310">
    <property type="match status" value="1"/>
</dbReference>
<feature type="transmembrane region" description="Helical" evidence="9">
    <location>
        <begin position="20"/>
        <end position="37"/>
    </location>
</feature>
<dbReference type="GeneID" id="90988107"/>
<comment type="similarity">
    <text evidence="9">Belongs to the TatA/E family.</text>
</comment>
<reference evidence="11" key="1">
    <citation type="submission" date="2012-02" db="EMBL/GenBank/DDBJ databases">
        <title>Complete sequence of Mesorhizobium australicum WSM2073.</title>
        <authorList>
            <person name="Lucas S."/>
            <person name="Han J."/>
            <person name="Lapidus A."/>
            <person name="Cheng J.-F."/>
            <person name="Goodwin L."/>
            <person name="Pitluck S."/>
            <person name="Peters L."/>
            <person name="Gu W."/>
            <person name="Detter J.C."/>
            <person name="Han C."/>
            <person name="Tapia R."/>
            <person name="Land M."/>
            <person name="Hauser L."/>
            <person name="Kyrpides N."/>
            <person name="Ivanova N."/>
            <person name="Pagani I."/>
            <person name="Reeve W.G."/>
            <person name="Howieson J.G."/>
            <person name="Tiwari R.P."/>
            <person name="O'Hara G.W."/>
            <person name="Atkins C.A."/>
            <person name="Ronson C.W."/>
            <person name="Nandasena K.G."/>
            <person name="Woyke T."/>
        </authorList>
    </citation>
    <scope>NUCLEOTIDE SEQUENCE [LARGE SCALE GENOMIC DNA]</scope>
    <source>
        <strain evidence="11">LMG 24608 / HAMBI 3006 / WSM2073</strain>
    </source>
</reference>
<keyword evidence="8 9" id="KW-0472">Membrane</keyword>
<dbReference type="EMBL" id="CP003358">
    <property type="protein sequence ID" value="AGB43062.1"/>
    <property type="molecule type" value="Genomic_DNA"/>
</dbReference>
<keyword evidence="6 9" id="KW-1133">Transmembrane helix</keyword>
<protein>
    <recommendedName>
        <fullName evidence="9">Sec-independent protein translocase protein TatA</fullName>
    </recommendedName>
</protein>
<dbReference type="Proteomes" id="UP000010998">
    <property type="component" value="Chromosome"/>
</dbReference>
<evidence type="ECO:0000256" key="6">
    <source>
        <dbReference type="ARBA" id="ARBA00022989"/>
    </source>
</evidence>
<dbReference type="AlphaFoldDB" id="L0KCM2"/>
<dbReference type="STRING" id="754035.Mesau_00573"/>
<evidence type="ECO:0000256" key="4">
    <source>
        <dbReference type="ARBA" id="ARBA00022692"/>
    </source>
</evidence>
<name>L0KCM2_MESAW</name>
<dbReference type="PANTHER" id="PTHR42982:SF1">
    <property type="entry name" value="SEC-INDEPENDENT PROTEIN TRANSLOCASE PROTEIN TATA"/>
    <property type="match status" value="1"/>
</dbReference>
<dbReference type="GO" id="GO:0033281">
    <property type="term" value="C:TAT protein transport complex"/>
    <property type="evidence" value="ECO:0007669"/>
    <property type="project" value="UniProtKB-UniRule"/>
</dbReference>
<keyword evidence="7 9" id="KW-0811">Translocation</keyword>
<evidence type="ECO:0000256" key="8">
    <source>
        <dbReference type="ARBA" id="ARBA00023136"/>
    </source>
</evidence>
<organism evidence="10 11">
    <name type="scientific">Mesorhizobium australicum (strain HAMBI 3006 / LMG 24608 / WSM2073)</name>
    <dbReference type="NCBI Taxonomy" id="754035"/>
    <lineage>
        <taxon>Bacteria</taxon>
        <taxon>Pseudomonadati</taxon>
        <taxon>Pseudomonadota</taxon>
        <taxon>Alphaproteobacteria</taxon>
        <taxon>Hyphomicrobiales</taxon>
        <taxon>Phyllobacteriaceae</taxon>
        <taxon>Mesorhizobium</taxon>
    </lineage>
</organism>
<dbReference type="Pfam" id="PF02416">
    <property type="entry name" value="TatA_B_E"/>
    <property type="match status" value="1"/>
</dbReference>
<dbReference type="eggNOG" id="COG1826">
    <property type="taxonomic scope" value="Bacteria"/>
</dbReference>
<dbReference type="HOGENOM" id="CLU_086034_5_0_5"/>
<sequence length="86" mass="9694">MGAKKTDSGSNKWKEQEMGTLSIWHWLIVIVVMMLFFGRGRISTLMGDVGKGIRALRHELRDIDETKSLAPEGEIHRQAATRVSVD</sequence>
<comment type="subunit">
    <text evidence="9">The Tat system comprises two distinct complexes: a TatABC complex, containing multiple copies of TatA, TatB and TatC subunits, and a separate TatA complex, containing only TatA subunits. Substrates initially bind to the TatABC complex, which probably triggers association of the separate TatA complex to form the active translocon.</text>
</comment>
<dbReference type="InterPro" id="IPR003369">
    <property type="entry name" value="TatA/B/E"/>
</dbReference>
<evidence type="ECO:0000256" key="7">
    <source>
        <dbReference type="ARBA" id="ARBA00023010"/>
    </source>
</evidence>
<comment type="function">
    <text evidence="9">Part of the twin-arginine translocation (Tat) system that transports large folded proteins containing a characteristic twin-arginine motif in their signal peptide across membranes. TatA could form the protein-conducting channel of the Tat system.</text>
</comment>
<dbReference type="RefSeq" id="WP_015314534.1">
    <property type="nucleotide sequence ID" value="NC_019973.1"/>
</dbReference>
<proteinExistence type="inferred from homology"/>
<keyword evidence="5 9" id="KW-0653">Protein transport</keyword>
<evidence type="ECO:0000256" key="1">
    <source>
        <dbReference type="ARBA" id="ARBA00004162"/>
    </source>
</evidence>
<evidence type="ECO:0000313" key="11">
    <source>
        <dbReference type="Proteomes" id="UP000010998"/>
    </source>
</evidence>
<keyword evidence="11" id="KW-1185">Reference proteome</keyword>
<dbReference type="KEGG" id="mam:Mesau_00573"/>
<dbReference type="GO" id="GO:0043953">
    <property type="term" value="P:protein transport by the Tat complex"/>
    <property type="evidence" value="ECO:0007669"/>
    <property type="project" value="UniProtKB-UniRule"/>
</dbReference>
<dbReference type="HAMAP" id="MF_00236">
    <property type="entry name" value="TatA_E"/>
    <property type="match status" value="1"/>
</dbReference>
<dbReference type="GO" id="GO:0008320">
    <property type="term" value="F:protein transmembrane transporter activity"/>
    <property type="evidence" value="ECO:0007669"/>
    <property type="project" value="UniProtKB-UniRule"/>
</dbReference>
<dbReference type="InterPro" id="IPR006312">
    <property type="entry name" value="TatA/E"/>
</dbReference>